<evidence type="ECO:0000313" key="4">
    <source>
        <dbReference type="Proteomes" id="UP001500236"/>
    </source>
</evidence>
<evidence type="ECO:0000313" key="3">
    <source>
        <dbReference type="EMBL" id="GAA3061809.1"/>
    </source>
</evidence>
<dbReference type="InterPro" id="IPR000182">
    <property type="entry name" value="GNAT_dom"/>
</dbReference>
<dbReference type="SUPFAM" id="SSF55729">
    <property type="entry name" value="Acyl-CoA N-acyltransferases (Nat)"/>
    <property type="match status" value="1"/>
</dbReference>
<dbReference type="Proteomes" id="UP001500236">
    <property type="component" value="Unassembled WGS sequence"/>
</dbReference>
<feature type="domain" description="N-acetyltransferase" evidence="2">
    <location>
        <begin position="124"/>
        <end position="256"/>
    </location>
</feature>
<keyword evidence="4" id="KW-1185">Reference proteome</keyword>
<dbReference type="Gene3D" id="3.40.630.30">
    <property type="match status" value="1"/>
</dbReference>
<dbReference type="InterPro" id="IPR016181">
    <property type="entry name" value="Acyl_CoA_acyltransferase"/>
</dbReference>
<sequence>MSLTEQTRQIVKLAWCRMLDLEDTDLDLGDPRVRVEAVAEDAAAVTFVRLFDRTVIFGPAEVIGEARRYSDAELARERTLLSLVRAHRSGARALGAAHLLYCEEPPQIRPRADVAVSFEPEHVTRLMAASPADDVAASGLAEAGWAAALVEDRPSSAPGAPGHSEGSAGADSREQVLAAAGREVWQQMIAQLGVLTHPAHRGSGHGRYIASVAVEEAFVDGLVPQWRAAMDTEASHRAAIRLGFSEAGSQTTVLLD</sequence>
<accession>A0ABP6LY70</accession>
<dbReference type="RefSeq" id="WP_344684373.1">
    <property type="nucleotide sequence ID" value="NZ_BAAAVT010000007.1"/>
</dbReference>
<comment type="caution">
    <text evidence="3">The sequence shown here is derived from an EMBL/GenBank/DDBJ whole genome shotgun (WGS) entry which is preliminary data.</text>
</comment>
<feature type="region of interest" description="Disordered" evidence="1">
    <location>
        <begin position="152"/>
        <end position="173"/>
    </location>
</feature>
<organism evidence="3 4">
    <name type="scientific">Nesterenkonia aethiopica</name>
    <dbReference type="NCBI Taxonomy" id="269144"/>
    <lineage>
        <taxon>Bacteria</taxon>
        <taxon>Bacillati</taxon>
        <taxon>Actinomycetota</taxon>
        <taxon>Actinomycetes</taxon>
        <taxon>Micrococcales</taxon>
        <taxon>Micrococcaceae</taxon>
        <taxon>Nesterenkonia</taxon>
    </lineage>
</organism>
<evidence type="ECO:0000259" key="2">
    <source>
        <dbReference type="PROSITE" id="PS51186"/>
    </source>
</evidence>
<name>A0ABP6LY70_9MICC</name>
<gene>
    <name evidence="3" type="ORF">GCM10010529_14120</name>
</gene>
<reference evidence="4" key="1">
    <citation type="journal article" date="2019" name="Int. J. Syst. Evol. Microbiol.">
        <title>The Global Catalogue of Microorganisms (GCM) 10K type strain sequencing project: providing services to taxonomists for standard genome sequencing and annotation.</title>
        <authorList>
            <consortium name="The Broad Institute Genomics Platform"/>
            <consortium name="The Broad Institute Genome Sequencing Center for Infectious Disease"/>
            <person name="Wu L."/>
            <person name="Ma J."/>
        </authorList>
    </citation>
    <scope>NUCLEOTIDE SEQUENCE [LARGE SCALE GENOMIC DNA]</scope>
    <source>
        <strain evidence="4">JCM 14309</strain>
    </source>
</reference>
<proteinExistence type="predicted"/>
<protein>
    <recommendedName>
        <fullName evidence="2">N-acetyltransferase domain-containing protein</fullName>
    </recommendedName>
</protein>
<evidence type="ECO:0000256" key="1">
    <source>
        <dbReference type="SAM" id="MobiDB-lite"/>
    </source>
</evidence>
<dbReference type="PROSITE" id="PS51186">
    <property type="entry name" value="GNAT"/>
    <property type="match status" value="1"/>
</dbReference>
<dbReference type="EMBL" id="BAAAVT010000007">
    <property type="protein sequence ID" value="GAA3061809.1"/>
    <property type="molecule type" value="Genomic_DNA"/>
</dbReference>